<proteinExistence type="predicted"/>
<dbReference type="InterPro" id="IPR039527">
    <property type="entry name" value="PIGG/GPI7"/>
</dbReference>
<accession>A0A2P2N2I9</accession>
<dbReference type="GO" id="GO:0005789">
    <property type="term" value="C:endoplasmic reticulum membrane"/>
    <property type="evidence" value="ECO:0007669"/>
    <property type="project" value="TreeGrafter"/>
</dbReference>
<dbReference type="SUPFAM" id="SSF53649">
    <property type="entry name" value="Alkaline phosphatase-like"/>
    <property type="match status" value="1"/>
</dbReference>
<protein>
    <submittedName>
        <fullName evidence="1">Uncharacterized protein</fullName>
    </submittedName>
</protein>
<dbReference type="EMBL" id="GGEC01056199">
    <property type="protein sequence ID" value="MBX36683.1"/>
    <property type="molecule type" value="Transcribed_RNA"/>
</dbReference>
<dbReference type="PANTHER" id="PTHR23072">
    <property type="entry name" value="PHOSPHATIDYLINOSITOL GLYCAN-RELATED"/>
    <property type="match status" value="1"/>
</dbReference>
<dbReference type="Gene3D" id="3.40.720.10">
    <property type="entry name" value="Alkaline Phosphatase, subunit A"/>
    <property type="match status" value="1"/>
</dbReference>
<organism evidence="1">
    <name type="scientific">Rhizophora mucronata</name>
    <name type="common">Asiatic mangrove</name>
    <dbReference type="NCBI Taxonomy" id="61149"/>
    <lineage>
        <taxon>Eukaryota</taxon>
        <taxon>Viridiplantae</taxon>
        <taxon>Streptophyta</taxon>
        <taxon>Embryophyta</taxon>
        <taxon>Tracheophyta</taxon>
        <taxon>Spermatophyta</taxon>
        <taxon>Magnoliopsida</taxon>
        <taxon>eudicotyledons</taxon>
        <taxon>Gunneridae</taxon>
        <taxon>Pentapetalae</taxon>
        <taxon>rosids</taxon>
        <taxon>fabids</taxon>
        <taxon>Malpighiales</taxon>
        <taxon>Rhizophoraceae</taxon>
        <taxon>Rhizophora</taxon>
    </lineage>
</organism>
<dbReference type="AlphaFoldDB" id="A0A2P2N2I9"/>
<evidence type="ECO:0000313" key="1">
    <source>
        <dbReference type="EMBL" id="MBX36683.1"/>
    </source>
</evidence>
<sequence length="184" mass="19944">MTANGNHGGSLYEETDALALFIGLENSISDHASATHNSVHQVDIAPTLALLFGVPIPKNNVGVLISETFDCSTDDKKLRALELNSWQLLRLVQDQLPNLYCQNFLCNGSADGLTFSTAKCGSSTEEILCCLYMNASILHNSWKSNKASGEDLNGAVAAYIEFLKTASEWLSRRVTDVGLLVNGY</sequence>
<dbReference type="GO" id="GO:0006506">
    <property type="term" value="P:GPI anchor biosynthetic process"/>
    <property type="evidence" value="ECO:0007669"/>
    <property type="project" value="InterPro"/>
</dbReference>
<dbReference type="PANTHER" id="PTHR23072:SF0">
    <property type="entry name" value="GPI ETHANOLAMINE PHOSPHATE TRANSFERASE 2"/>
    <property type="match status" value="1"/>
</dbReference>
<name>A0A2P2N2I9_RHIMU</name>
<dbReference type="InterPro" id="IPR017850">
    <property type="entry name" value="Alkaline_phosphatase_core_sf"/>
</dbReference>
<reference evidence="1" key="1">
    <citation type="submission" date="2018-02" db="EMBL/GenBank/DDBJ databases">
        <title>Rhizophora mucronata_Transcriptome.</title>
        <authorList>
            <person name="Meera S.P."/>
            <person name="Sreeshan A."/>
            <person name="Augustine A."/>
        </authorList>
    </citation>
    <scope>NUCLEOTIDE SEQUENCE</scope>
    <source>
        <tissue evidence="1">Leaf</tissue>
    </source>
</reference>
<dbReference type="GO" id="GO:0051267">
    <property type="term" value="F:CP2 mannose-ethanolamine phosphotransferase activity"/>
    <property type="evidence" value="ECO:0007669"/>
    <property type="project" value="TreeGrafter"/>
</dbReference>